<dbReference type="RefSeq" id="WP_121586135.1">
    <property type="nucleotide sequence ID" value="NZ_RCHT01000003.1"/>
</dbReference>
<feature type="compositionally biased region" description="Low complexity" evidence="1">
    <location>
        <begin position="384"/>
        <end position="395"/>
    </location>
</feature>
<reference evidence="3 4" key="1">
    <citation type="submission" date="2018-10" db="EMBL/GenBank/DDBJ databases">
        <title>Anaerotruncus faecis sp. nov., isolated from human feces.</title>
        <authorList>
            <person name="Wang Y.-J."/>
        </authorList>
    </citation>
    <scope>NUCLEOTIDE SEQUENCE [LARGE SCALE GENOMIC DNA]</scope>
    <source>
        <strain evidence="3 4">22A2-44</strain>
    </source>
</reference>
<feature type="signal peptide" evidence="2">
    <location>
        <begin position="1"/>
        <end position="21"/>
    </location>
</feature>
<gene>
    <name evidence="3" type="ORF">D4A47_03250</name>
</gene>
<dbReference type="EMBL" id="RCHT01000003">
    <property type="protein sequence ID" value="RLL13501.1"/>
    <property type="molecule type" value="Genomic_DNA"/>
</dbReference>
<accession>A0A498CPE7</accession>
<feature type="region of interest" description="Disordered" evidence="1">
    <location>
        <begin position="376"/>
        <end position="395"/>
    </location>
</feature>
<keyword evidence="4" id="KW-1185">Reference proteome</keyword>
<organism evidence="3 4">
    <name type="scientific">Anaerotruncus massiliensis</name>
    <name type="common">ex Liu et al. 2021</name>
    <dbReference type="NCBI Taxonomy" id="2321404"/>
    <lineage>
        <taxon>Bacteria</taxon>
        <taxon>Bacillati</taxon>
        <taxon>Bacillota</taxon>
        <taxon>Clostridia</taxon>
        <taxon>Eubacteriales</taxon>
        <taxon>Oscillospiraceae</taxon>
        <taxon>Anaerotruncus</taxon>
    </lineage>
</organism>
<name>A0A498CPE7_9FIRM</name>
<evidence type="ECO:0000313" key="3">
    <source>
        <dbReference type="EMBL" id="RLL13501.1"/>
    </source>
</evidence>
<dbReference type="AlphaFoldDB" id="A0A498CPE7"/>
<protein>
    <submittedName>
        <fullName evidence="3">Uncharacterized protein</fullName>
    </submittedName>
</protein>
<comment type="caution">
    <text evidence="3">The sequence shown here is derived from an EMBL/GenBank/DDBJ whole genome shotgun (WGS) entry which is preliminary data.</text>
</comment>
<evidence type="ECO:0000256" key="2">
    <source>
        <dbReference type="SAM" id="SignalP"/>
    </source>
</evidence>
<keyword evidence="2" id="KW-0732">Signal</keyword>
<evidence type="ECO:0000256" key="1">
    <source>
        <dbReference type="SAM" id="MobiDB-lite"/>
    </source>
</evidence>
<sequence length="408" mass="45309">MKKLLALTLALAMALSLGVTAVAKDTPIPEGAKVVREIHLRADGVFFYDMRGNYYEDEVPTTAKIYLIPDMGQENDSSYYSDAVADDGSTISAKDLYYSDLYDYLGCGEDVTDFFTAKFKKEEGAKAIKSLKLVSKKIGDVVSDDNYYFDGAAERWGFIEGEMKEGFTDDETKIKLTATYKAKDNLEIASWGDKVDQVLYLAKNGKVIVDFKFYVKNDERGADADFKAGDGGVVVKPQKNEDNEITWESENDTLAWLAFTSDDNAAKFYPKMTTKWNDQDYTDYFADQDAYLYDFIGNPQIASTSRATLDLRYPFVDEDGELTVDPENAVVYTIGEDGLPADITSEFQFVETDDGDYVLRAKTRRLGTYIIAEKPAASDEEAAEAPAEAAVSEEPAAPVKAFLPSFAK</sequence>
<evidence type="ECO:0000313" key="4">
    <source>
        <dbReference type="Proteomes" id="UP000276301"/>
    </source>
</evidence>
<dbReference type="Proteomes" id="UP000276301">
    <property type="component" value="Unassembled WGS sequence"/>
</dbReference>
<feature type="chain" id="PRO_5039727836" evidence="2">
    <location>
        <begin position="22"/>
        <end position="408"/>
    </location>
</feature>
<proteinExistence type="predicted"/>